<evidence type="ECO:0000256" key="8">
    <source>
        <dbReference type="RuleBase" id="RU003781"/>
    </source>
</evidence>
<feature type="binding site" evidence="7">
    <location>
        <position position="68"/>
    </location>
    <ligand>
        <name>Mg(2+)</name>
        <dbReference type="ChEBI" id="CHEBI:18420"/>
    </ligand>
</feature>
<dbReference type="InterPro" id="IPR002637">
    <property type="entry name" value="RdgB/HAM1"/>
</dbReference>
<keyword evidence="6 7" id="KW-0546">Nucleotide metabolism</keyword>
<evidence type="ECO:0000256" key="1">
    <source>
        <dbReference type="ARBA" id="ARBA00008023"/>
    </source>
</evidence>
<keyword evidence="5 7" id="KW-0460">Magnesium</keyword>
<comment type="similarity">
    <text evidence="1 7 8">Belongs to the HAM1 NTPase family.</text>
</comment>
<reference evidence="10 11" key="1">
    <citation type="submission" date="2023-09" db="EMBL/GenBank/DDBJ databases">
        <authorList>
            <person name="Rey-Velasco X."/>
        </authorList>
    </citation>
    <scope>NUCLEOTIDE SEQUENCE [LARGE SCALE GENOMIC DNA]</scope>
    <source>
        <strain evidence="10 11">F297</strain>
    </source>
</reference>
<dbReference type="HAMAP" id="MF_01405">
    <property type="entry name" value="Non_canon_purine_NTPase"/>
    <property type="match status" value="1"/>
</dbReference>
<evidence type="ECO:0000256" key="5">
    <source>
        <dbReference type="ARBA" id="ARBA00022842"/>
    </source>
</evidence>
<name>A0ABU3CXF9_9FLAO</name>
<dbReference type="RefSeq" id="WP_311485194.1">
    <property type="nucleotide sequence ID" value="NZ_JAVRHP010000077.1"/>
</dbReference>
<keyword evidence="4 7" id="KW-0378">Hydrolase</keyword>
<evidence type="ECO:0000313" key="11">
    <source>
        <dbReference type="Proteomes" id="UP001248819"/>
    </source>
</evidence>
<keyword evidence="9" id="KW-0175">Coiled coil</keyword>
<feature type="active site" description="Proton acceptor" evidence="7">
    <location>
        <position position="68"/>
    </location>
</feature>
<feature type="binding site" evidence="7">
    <location>
        <begin position="176"/>
        <end position="177"/>
    </location>
    <ligand>
        <name>substrate</name>
    </ligand>
</feature>
<comment type="caution">
    <text evidence="10">The sequence shown here is derived from an EMBL/GenBank/DDBJ whole genome shotgun (WGS) entry which is preliminary data.</text>
</comment>
<organism evidence="10 11">
    <name type="scientific">Autumnicola edwardsiae</name>
    <dbReference type="NCBI Taxonomy" id="3075594"/>
    <lineage>
        <taxon>Bacteria</taxon>
        <taxon>Pseudomonadati</taxon>
        <taxon>Bacteroidota</taxon>
        <taxon>Flavobacteriia</taxon>
        <taxon>Flavobacteriales</taxon>
        <taxon>Flavobacteriaceae</taxon>
        <taxon>Autumnicola</taxon>
    </lineage>
</organism>
<dbReference type="Pfam" id="PF01725">
    <property type="entry name" value="Ham1p_like"/>
    <property type="match status" value="1"/>
</dbReference>
<dbReference type="EC" id="3.6.1.66" evidence="7"/>
<feature type="binding site" evidence="7">
    <location>
        <position position="69"/>
    </location>
    <ligand>
        <name>substrate</name>
    </ligand>
</feature>
<dbReference type="PANTHER" id="PTHR11067">
    <property type="entry name" value="INOSINE TRIPHOSPHATE PYROPHOSPHATASE/HAM1 PROTEIN"/>
    <property type="match status" value="1"/>
</dbReference>
<accession>A0ABU3CXF9</accession>
<comment type="catalytic activity">
    <reaction evidence="7">
        <text>ITP + H2O = IMP + diphosphate + H(+)</text>
        <dbReference type="Rhea" id="RHEA:29399"/>
        <dbReference type="ChEBI" id="CHEBI:15377"/>
        <dbReference type="ChEBI" id="CHEBI:15378"/>
        <dbReference type="ChEBI" id="CHEBI:33019"/>
        <dbReference type="ChEBI" id="CHEBI:58053"/>
        <dbReference type="ChEBI" id="CHEBI:61402"/>
        <dbReference type="EC" id="3.6.1.66"/>
    </reaction>
</comment>
<evidence type="ECO:0000313" key="10">
    <source>
        <dbReference type="EMBL" id="MDT0651053.1"/>
    </source>
</evidence>
<comment type="caution">
    <text evidence="7">Lacks conserved residue(s) required for the propagation of feature annotation.</text>
</comment>
<dbReference type="Gene3D" id="3.90.950.10">
    <property type="match status" value="1"/>
</dbReference>
<dbReference type="NCBIfam" id="TIGR00042">
    <property type="entry name" value="RdgB/HAM1 family non-canonical purine NTP pyrophosphatase"/>
    <property type="match status" value="1"/>
</dbReference>
<comment type="catalytic activity">
    <reaction evidence="7">
        <text>dITP + H2O = dIMP + diphosphate + H(+)</text>
        <dbReference type="Rhea" id="RHEA:28342"/>
        <dbReference type="ChEBI" id="CHEBI:15377"/>
        <dbReference type="ChEBI" id="CHEBI:15378"/>
        <dbReference type="ChEBI" id="CHEBI:33019"/>
        <dbReference type="ChEBI" id="CHEBI:61194"/>
        <dbReference type="ChEBI" id="CHEBI:61382"/>
        <dbReference type="EC" id="3.6.1.66"/>
    </reaction>
</comment>
<evidence type="ECO:0000256" key="2">
    <source>
        <dbReference type="ARBA" id="ARBA00022723"/>
    </source>
</evidence>
<dbReference type="Proteomes" id="UP001248819">
    <property type="component" value="Unassembled WGS sequence"/>
</dbReference>
<dbReference type="InterPro" id="IPR029001">
    <property type="entry name" value="ITPase-like_fam"/>
</dbReference>
<evidence type="ECO:0000256" key="9">
    <source>
        <dbReference type="SAM" id="Coils"/>
    </source>
</evidence>
<sequence>MKLVFATHNLNKLKEIKALLPHHISLLSLGDINCTEDIAETADTIEGNALLKAEYVKKTYGYNCFADDTGLEVEALSGEPGVYSARYAGEEKDDEANIQKLLQNLEKENNRKAHFKTVIALCLGEEKKTFTGICKGSILEEKRGKHGFGYDPVFKPEGEALSFAEMEMNKKAAMSHRGKAFGKLISFLKE</sequence>
<evidence type="ECO:0000256" key="4">
    <source>
        <dbReference type="ARBA" id="ARBA00022801"/>
    </source>
</evidence>
<keyword evidence="3 7" id="KW-0547">Nucleotide-binding</keyword>
<comment type="cofactor">
    <cofactor evidence="7">
        <name>Mg(2+)</name>
        <dbReference type="ChEBI" id="CHEBI:18420"/>
    </cofactor>
    <text evidence="7">Binds 1 Mg(2+) ion per subunit.</text>
</comment>
<dbReference type="CDD" id="cd00515">
    <property type="entry name" value="HAM1"/>
    <property type="match status" value="1"/>
</dbReference>
<dbReference type="InterPro" id="IPR020922">
    <property type="entry name" value="dITP/XTP_pyrophosphatase"/>
</dbReference>
<gene>
    <name evidence="10" type="ORF">RM529_12910</name>
</gene>
<feature type="binding site" evidence="7">
    <location>
        <begin position="148"/>
        <end position="151"/>
    </location>
    <ligand>
        <name>substrate</name>
    </ligand>
</feature>
<feature type="binding site" evidence="7">
    <location>
        <position position="171"/>
    </location>
    <ligand>
        <name>substrate</name>
    </ligand>
</feature>
<comment type="subunit">
    <text evidence="7">Homodimer.</text>
</comment>
<dbReference type="SUPFAM" id="SSF52972">
    <property type="entry name" value="ITPase-like"/>
    <property type="match status" value="1"/>
</dbReference>
<protein>
    <recommendedName>
        <fullName evidence="7">dITP/XTP pyrophosphatase</fullName>
        <ecNumber evidence="7">3.6.1.66</ecNumber>
    </recommendedName>
    <alternativeName>
        <fullName evidence="7">Non-canonical purine NTP pyrophosphatase</fullName>
    </alternativeName>
    <alternativeName>
        <fullName evidence="7">Non-standard purine NTP pyrophosphatase</fullName>
    </alternativeName>
    <alternativeName>
        <fullName evidence="7">Nucleoside-triphosphate diphosphatase</fullName>
    </alternativeName>
    <alternativeName>
        <fullName evidence="7">Nucleoside-triphosphate pyrophosphatase</fullName>
        <shortName evidence="7">NTPase</shortName>
    </alternativeName>
</protein>
<keyword evidence="11" id="KW-1185">Reference proteome</keyword>
<keyword evidence="2 7" id="KW-0479">Metal-binding</keyword>
<comment type="function">
    <text evidence="7">Pyrophosphatase that catalyzes the hydrolysis of nucleoside triphosphates to their monophosphate derivatives, with a high preference for the non-canonical purine nucleotides XTP (xanthosine triphosphate), dITP (deoxyinosine triphosphate) and ITP. Seems to function as a house-cleaning enzyme that removes non-canonical purine nucleotides from the nucleotide pool, thus preventing their incorporation into DNA/RNA and avoiding chromosomal lesions.</text>
</comment>
<comment type="catalytic activity">
    <reaction evidence="7">
        <text>XTP + H2O = XMP + diphosphate + H(+)</text>
        <dbReference type="Rhea" id="RHEA:28610"/>
        <dbReference type="ChEBI" id="CHEBI:15377"/>
        <dbReference type="ChEBI" id="CHEBI:15378"/>
        <dbReference type="ChEBI" id="CHEBI:33019"/>
        <dbReference type="ChEBI" id="CHEBI:57464"/>
        <dbReference type="ChEBI" id="CHEBI:61314"/>
        <dbReference type="EC" id="3.6.1.66"/>
    </reaction>
</comment>
<dbReference type="PANTHER" id="PTHR11067:SF9">
    <property type="entry name" value="INOSINE TRIPHOSPHATE PYROPHOSPHATASE"/>
    <property type="match status" value="1"/>
</dbReference>
<evidence type="ECO:0000256" key="3">
    <source>
        <dbReference type="ARBA" id="ARBA00022741"/>
    </source>
</evidence>
<evidence type="ECO:0000256" key="6">
    <source>
        <dbReference type="ARBA" id="ARBA00023080"/>
    </source>
</evidence>
<feature type="coiled-coil region" evidence="9">
    <location>
        <begin position="88"/>
        <end position="118"/>
    </location>
</feature>
<proteinExistence type="inferred from homology"/>
<evidence type="ECO:0000256" key="7">
    <source>
        <dbReference type="HAMAP-Rule" id="MF_01405"/>
    </source>
</evidence>
<dbReference type="EMBL" id="JAVRHP010000077">
    <property type="protein sequence ID" value="MDT0651053.1"/>
    <property type="molecule type" value="Genomic_DNA"/>
</dbReference>
<feature type="binding site" evidence="7">
    <location>
        <begin position="7"/>
        <end position="12"/>
    </location>
    <ligand>
        <name>substrate</name>
    </ligand>
</feature>
<dbReference type="NCBIfam" id="NF011398">
    <property type="entry name" value="PRK14823.1"/>
    <property type="match status" value="1"/>
</dbReference>